<keyword evidence="1" id="KW-0472">Membrane</keyword>
<dbReference type="Proteomes" id="UP000216605">
    <property type="component" value="Unassembled WGS sequence"/>
</dbReference>
<evidence type="ECO:0000256" key="1">
    <source>
        <dbReference type="SAM" id="Phobius"/>
    </source>
</evidence>
<keyword evidence="1" id="KW-0812">Transmembrane</keyword>
<sequence length="64" mass="7500">MFSRGQLVFAGLFIVVFVAVMVYVYRKDLALHKKYYKGSYWILICFLIFIGLLFVLKSFLKANP</sequence>
<proteinExistence type="predicted"/>
<dbReference type="RefSeq" id="WP_094416731.1">
    <property type="nucleotide sequence ID" value="NZ_NOXV01000303.1"/>
</dbReference>
<dbReference type="EMBL" id="NOXV01000303">
    <property type="protein sequence ID" value="OYQ32249.1"/>
    <property type="molecule type" value="Genomic_DNA"/>
</dbReference>
<reference evidence="2 3" key="1">
    <citation type="submission" date="2017-07" db="EMBL/GenBank/DDBJ databases">
        <title>Flavobacterium cyanobacteriorum sp. nov., isolated from cyanobacterial aggregates in a eutrophic lake.</title>
        <authorList>
            <person name="Cai H."/>
        </authorList>
    </citation>
    <scope>NUCLEOTIDE SEQUENCE [LARGE SCALE GENOMIC DNA]</scope>
    <source>
        <strain evidence="2 3">TH021</strain>
    </source>
</reference>
<evidence type="ECO:0000313" key="3">
    <source>
        <dbReference type="Proteomes" id="UP000216605"/>
    </source>
</evidence>
<gene>
    <name evidence="2" type="ORF">CHU92_14280</name>
</gene>
<protein>
    <submittedName>
        <fullName evidence="2">Uncharacterized protein</fullName>
    </submittedName>
</protein>
<feature type="transmembrane region" description="Helical" evidence="1">
    <location>
        <begin position="7"/>
        <end position="26"/>
    </location>
</feature>
<keyword evidence="3" id="KW-1185">Reference proteome</keyword>
<organism evidence="2 3">
    <name type="scientific">Flavobacterium cyanobacteriorum</name>
    <dbReference type="NCBI Taxonomy" id="2022802"/>
    <lineage>
        <taxon>Bacteria</taxon>
        <taxon>Pseudomonadati</taxon>
        <taxon>Bacteroidota</taxon>
        <taxon>Flavobacteriia</taxon>
        <taxon>Flavobacteriales</taxon>
        <taxon>Flavobacteriaceae</taxon>
        <taxon>Flavobacterium</taxon>
    </lineage>
</organism>
<comment type="caution">
    <text evidence="2">The sequence shown here is derived from an EMBL/GenBank/DDBJ whole genome shotgun (WGS) entry which is preliminary data.</text>
</comment>
<accession>A0A255YSU3</accession>
<keyword evidence="1" id="KW-1133">Transmembrane helix</keyword>
<evidence type="ECO:0000313" key="2">
    <source>
        <dbReference type="EMBL" id="OYQ32249.1"/>
    </source>
</evidence>
<name>A0A255YSU3_9FLAO</name>
<dbReference type="AlphaFoldDB" id="A0A255YSU3"/>
<feature type="transmembrane region" description="Helical" evidence="1">
    <location>
        <begin position="38"/>
        <end position="60"/>
    </location>
</feature>